<feature type="non-terminal residue" evidence="2">
    <location>
        <position position="87"/>
    </location>
</feature>
<dbReference type="AlphaFoldDB" id="A0A6J4U5A3"/>
<proteinExistence type="predicted"/>
<feature type="region of interest" description="Disordered" evidence="1">
    <location>
        <begin position="67"/>
        <end position="87"/>
    </location>
</feature>
<accession>A0A6J4U5A3</accession>
<protein>
    <submittedName>
        <fullName evidence="2">Uncharacterized protein</fullName>
    </submittedName>
</protein>
<feature type="non-terminal residue" evidence="2">
    <location>
        <position position="1"/>
    </location>
</feature>
<evidence type="ECO:0000313" key="2">
    <source>
        <dbReference type="EMBL" id="CAA9540941.1"/>
    </source>
</evidence>
<dbReference type="EMBL" id="CADCWK010000001">
    <property type="protein sequence ID" value="CAA9540941.1"/>
    <property type="molecule type" value="Genomic_DNA"/>
</dbReference>
<feature type="region of interest" description="Disordered" evidence="1">
    <location>
        <begin position="1"/>
        <end position="21"/>
    </location>
</feature>
<organism evidence="2">
    <name type="scientific">uncultured Thermomicrobiales bacterium</name>
    <dbReference type="NCBI Taxonomy" id="1645740"/>
    <lineage>
        <taxon>Bacteria</taxon>
        <taxon>Pseudomonadati</taxon>
        <taxon>Thermomicrobiota</taxon>
        <taxon>Thermomicrobia</taxon>
        <taxon>Thermomicrobiales</taxon>
        <taxon>environmental samples</taxon>
    </lineage>
</organism>
<gene>
    <name evidence="2" type="ORF">AVDCRST_MAG33-10</name>
</gene>
<name>A0A6J4U5A3_9BACT</name>
<sequence length="87" mass="9442">DEGGLGMATKKPPVLGGPRTFLSSRDSRLPVQALPHAKMAPDNRELDKYEYVEDGGGEAVVWLHRGSPSRSTRLGGARPARDHHTIL</sequence>
<evidence type="ECO:0000256" key="1">
    <source>
        <dbReference type="SAM" id="MobiDB-lite"/>
    </source>
</evidence>
<reference evidence="2" key="1">
    <citation type="submission" date="2020-02" db="EMBL/GenBank/DDBJ databases">
        <authorList>
            <person name="Meier V. D."/>
        </authorList>
    </citation>
    <scope>NUCLEOTIDE SEQUENCE</scope>
    <source>
        <strain evidence="2">AVDCRST_MAG33</strain>
    </source>
</reference>